<dbReference type="AlphaFoldDB" id="A0A268EW04"/>
<gene>
    <name evidence="3" type="ORF">CHH67_09890</name>
</gene>
<dbReference type="EMBL" id="NPBY01000030">
    <property type="protein sequence ID" value="PAD77308.1"/>
    <property type="molecule type" value="Genomic_DNA"/>
</dbReference>
<keyword evidence="2" id="KW-1133">Transmembrane helix</keyword>
<proteinExistence type="predicted"/>
<keyword evidence="2" id="KW-0812">Transmembrane</keyword>
<organism evidence="3 4">
    <name type="scientific">Paenibacillus campinasensis</name>
    <dbReference type="NCBI Taxonomy" id="66347"/>
    <lineage>
        <taxon>Bacteria</taxon>
        <taxon>Bacillati</taxon>
        <taxon>Bacillota</taxon>
        <taxon>Bacilli</taxon>
        <taxon>Bacillales</taxon>
        <taxon>Paenibacillaceae</taxon>
        <taxon>Paenibacillus</taxon>
    </lineage>
</organism>
<evidence type="ECO:0000256" key="2">
    <source>
        <dbReference type="SAM" id="Phobius"/>
    </source>
</evidence>
<accession>A0A268EW04</accession>
<feature type="compositionally biased region" description="Pro residues" evidence="1">
    <location>
        <begin position="48"/>
        <end position="57"/>
    </location>
</feature>
<comment type="caution">
    <text evidence="3">The sequence shown here is derived from an EMBL/GenBank/DDBJ whole genome shotgun (WGS) entry which is preliminary data.</text>
</comment>
<evidence type="ECO:0000256" key="1">
    <source>
        <dbReference type="SAM" id="MobiDB-lite"/>
    </source>
</evidence>
<feature type="region of interest" description="Disordered" evidence="1">
    <location>
        <begin position="32"/>
        <end position="60"/>
    </location>
</feature>
<dbReference type="Proteomes" id="UP000215596">
    <property type="component" value="Unassembled WGS sequence"/>
</dbReference>
<evidence type="ECO:0000313" key="3">
    <source>
        <dbReference type="EMBL" id="PAD77308.1"/>
    </source>
</evidence>
<feature type="transmembrane region" description="Helical" evidence="2">
    <location>
        <begin position="7"/>
        <end position="30"/>
    </location>
</feature>
<keyword evidence="2" id="KW-0472">Membrane</keyword>
<sequence length="110" mass="12262">MDPIRRINGILSIILGMTLIMITLVSVAAAEPSESKENPPEAVESVRPAPPMLPKSPEPGRMMPEVFSRVFITLLPKSIDEPVQSDTFLILKHMLLEPLKFRSNYVDIHA</sequence>
<protein>
    <submittedName>
        <fullName evidence="3">Uncharacterized protein</fullName>
    </submittedName>
</protein>
<name>A0A268EW04_9BACL</name>
<reference evidence="3 4" key="1">
    <citation type="submission" date="2017-07" db="EMBL/GenBank/DDBJ databases">
        <title>Isolation and whole genome analysis of endospore-forming bacteria from heroin.</title>
        <authorList>
            <person name="Kalinowski J."/>
            <person name="Ahrens B."/>
            <person name="Al-Dilaimi A."/>
            <person name="Winkler A."/>
            <person name="Wibberg D."/>
            <person name="Schleenbecker U."/>
            <person name="Ruckert C."/>
            <person name="Wolfel R."/>
            <person name="Grass G."/>
        </authorList>
    </citation>
    <scope>NUCLEOTIDE SEQUENCE [LARGE SCALE GENOMIC DNA]</scope>
    <source>
        <strain evidence="3 4">7537-G1</strain>
    </source>
</reference>
<evidence type="ECO:0000313" key="4">
    <source>
        <dbReference type="Proteomes" id="UP000215596"/>
    </source>
</evidence>